<feature type="transmembrane region" description="Helical" evidence="7">
    <location>
        <begin position="454"/>
        <end position="473"/>
    </location>
</feature>
<dbReference type="GeneID" id="28824609"/>
<reference evidence="9 10" key="1">
    <citation type="submission" date="2015-10" db="EMBL/GenBank/DDBJ databases">
        <title>Full genome of DAOMC 229536 Phialocephala scopiformis, a fungal endophyte of spruce producing the potent anti-insectan compound rugulosin.</title>
        <authorList>
            <consortium name="DOE Joint Genome Institute"/>
            <person name="Walker A.K."/>
            <person name="Frasz S.L."/>
            <person name="Seifert K.A."/>
            <person name="Miller J.D."/>
            <person name="Mondo S.J."/>
            <person name="Labutti K."/>
            <person name="Lipzen A."/>
            <person name="Dockter R."/>
            <person name="Kennedy M."/>
            <person name="Grigoriev I.V."/>
            <person name="Spatafora J.W."/>
        </authorList>
    </citation>
    <scope>NUCLEOTIDE SEQUENCE [LARGE SCALE GENOMIC DNA]</scope>
    <source>
        <strain evidence="9 10">CBS 120377</strain>
    </source>
</reference>
<feature type="compositionally biased region" description="Low complexity" evidence="6">
    <location>
        <begin position="236"/>
        <end position="248"/>
    </location>
</feature>
<feature type="transmembrane region" description="Helical" evidence="7">
    <location>
        <begin position="159"/>
        <end position="177"/>
    </location>
</feature>
<feature type="transmembrane region" description="Helical" evidence="7">
    <location>
        <begin position="34"/>
        <end position="54"/>
    </location>
</feature>
<keyword evidence="5 7" id="KW-0472">Membrane</keyword>
<evidence type="ECO:0000313" key="10">
    <source>
        <dbReference type="Proteomes" id="UP000070700"/>
    </source>
</evidence>
<dbReference type="Pfam" id="PF07690">
    <property type="entry name" value="MFS_1"/>
    <property type="match status" value="1"/>
</dbReference>
<feature type="domain" description="Major facilitator superfamily (MFS) profile" evidence="8">
    <location>
        <begin position="35"/>
        <end position="479"/>
    </location>
</feature>
<protein>
    <submittedName>
        <fullName evidence="9">Multidrug resistance protein</fullName>
    </submittedName>
</protein>
<feature type="transmembrane region" description="Helical" evidence="7">
    <location>
        <begin position="189"/>
        <end position="209"/>
    </location>
</feature>
<feature type="transmembrane region" description="Helical" evidence="7">
    <location>
        <begin position="101"/>
        <end position="120"/>
    </location>
</feature>
<name>A0A194XB54_MOLSC</name>
<evidence type="ECO:0000313" key="9">
    <source>
        <dbReference type="EMBL" id="KUJ17405.1"/>
    </source>
</evidence>
<dbReference type="GO" id="GO:0042908">
    <property type="term" value="P:xenobiotic transport"/>
    <property type="evidence" value="ECO:0007669"/>
    <property type="project" value="UniProtKB-ARBA"/>
</dbReference>
<feature type="region of interest" description="Disordered" evidence="6">
    <location>
        <begin position="233"/>
        <end position="255"/>
    </location>
</feature>
<evidence type="ECO:0000256" key="7">
    <source>
        <dbReference type="SAM" id="Phobius"/>
    </source>
</evidence>
<keyword evidence="10" id="KW-1185">Reference proteome</keyword>
<sequence length="489" mass="52895">MSNQKELSSSVQADSIESISTIQYSVFSKWRKRYIVGLVALAAWFSTLSSFIYYPSIPLISKDLHLSIAQVDLSITTYMAISAIAPSITGDASDIYGRRPMYLFTLGLYLIANIVLATQSSFFGLLLLRMLQSAGISGAFSIAYGVVTDVAMPSERGSYVGALTFGITSAPALGPLIGGAISHSLGWRWIFWFLSIVSGACLTAVMLLLPETARGVVGNGSLRPPPYSRLLDLPGSTLKTSTSSSESTPMKRKRSFPNPLKSLTLLLSKDNAAVAFAGAFLYTTFCCISASLGTLFVNIYQLNELQAGLIYLPFGIGCSLAAITSGKLIDRDYRIMAKLHGLSIDRVRGDDLRSFPIEMARLRSVFVPLVVSVVSVIGFGWAVEKVAPLAVPLVIQFISGLAIQTCFNATNTLRVDINPRAPAAAQASSNFVRCTLAAIAVAFLQDIIDRIGVGPTFTFFGCLCSLSGVLFVIERKWGMKWRLQRLEFT</sequence>
<evidence type="ECO:0000256" key="2">
    <source>
        <dbReference type="ARBA" id="ARBA00022448"/>
    </source>
</evidence>
<dbReference type="KEGG" id="psco:LY89DRAFT_684457"/>
<evidence type="ECO:0000256" key="6">
    <source>
        <dbReference type="SAM" id="MobiDB-lite"/>
    </source>
</evidence>
<dbReference type="Gene3D" id="1.20.1250.20">
    <property type="entry name" value="MFS general substrate transporter like domains"/>
    <property type="match status" value="1"/>
</dbReference>
<dbReference type="EMBL" id="KQ947414">
    <property type="protein sequence ID" value="KUJ17405.1"/>
    <property type="molecule type" value="Genomic_DNA"/>
</dbReference>
<evidence type="ECO:0000256" key="5">
    <source>
        <dbReference type="ARBA" id="ARBA00023136"/>
    </source>
</evidence>
<dbReference type="InterPro" id="IPR005829">
    <property type="entry name" value="Sugar_transporter_CS"/>
</dbReference>
<dbReference type="RefSeq" id="XP_018071760.1">
    <property type="nucleotide sequence ID" value="XM_018214883.1"/>
</dbReference>
<feature type="transmembrane region" description="Helical" evidence="7">
    <location>
        <begin position="126"/>
        <end position="147"/>
    </location>
</feature>
<dbReference type="PANTHER" id="PTHR23502:SF51">
    <property type="entry name" value="QUINIDINE RESISTANCE PROTEIN 1-RELATED"/>
    <property type="match status" value="1"/>
</dbReference>
<dbReference type="PROSITE" id="PS50850">
    <property type="entry name" value="MFS"/>
    <property type="match status" value="1"/>
</dbReference>
<dbReference type="GO" id="GO:0022857">
    <property type="term" value="F:transmembrane transporter activity"/>
    <property type="evidence" value="ECO:0007669"/>
    <property type="project" value="InterPro"/>
</dbReference>
<organism evidence="9 10">
    <name type="scientific">Mollisia scopiformis</name>
    <name type="common">Conifer needle endophyte fungus</name>
    <name type="synonym">Phialocephala scopiformis</name>
    <dbReference type="NCBI Taxonomy" id="149040"/>
    <lineage>
        <taxon>Eukaryota</taxon>
        <taxon>Fungi</taxon>
        <taxon>Dikarya</taxon>
        <taxon>Ascomycota</taxon>
        <taxon>Pezizomycotina</taxon>
        <taxon>Leotiomycetes</taxon>
        <taxon>Helotiales</taxon>
        <taxon>Mollisiaceae</taxon>
        <taxon>Mollisia</taxon>
    </lineage>
</organism>
<dbReference type="InterPro" id="IPR011701">
    <property type="entry name" value="MFS"/>
</dbReference>
<evidence type="ECO:0000256" key="3">
    <source>
        <dbReference type="ARBA" id="ARBA00022692"/>
    </source>
</evidence>
<dbReference type="Proteomes" id="UP000070700">
    <property type="component" value="Unassembled WGS sequence"/>
</dbReference>
<feature type="transmembrane region" description="Helical" evidence="7">
    <location>
        <begin position="66"/>
        <end position="89"/>
    </location>
</feature>
<keyword evidence="2" id="KW-0813">Transport</keyword>
<dbReference type="PROSITE" id="PS00216">
    <property type="entry name" value="SUGAR_TRANSPORT_1"/>
    <property type="match status" value="1"/>
</dbReference>
<dbReference type="GO" id="GO:0005886">
    <property type="term" value="C:plasma membrane"/>
    <property type="evidence" value="ECO:0007669"/>
    <property type="project" value="TreeGrafter"/>
</dbReference>
<feature type="transmembrane region" description="Helical" evidence="7">
    <location>
        <begin position="272"/>
        <end position="297"/>
    </location>
</feature>
<dbReference type="InterPro" id="IPR036259">
    <property type="entry name" value="MFS_trans_sf"/>
</dbReference>
<dbReference type="InterPro" id="IPR020846">
    <property type="entry name" value="MFS_dom"/>
</dbReference>
<feature type="transmembrane region" description="Helical" evidence="7">
    <location>
        <begin position="309"/>
        <end position="329"/>
    </location>
</feature>
<dbReference type="PANTHER" id="PTHR23502">
    <property type="entry name" value="MAJOR FACILITATOR SUPERFAMILY"/>
    <property type="match status" value="1"/>
</dbReference>
<evidence type="ECO:0000256" key="1">
    <source>
        <dbReference type="ARBA" id="ARBA00004141"/>
    </source>
</evidence>
<evidence type="ECO:0000256" key="4">
    <source>
        <dbReference type="ARBA" id="ARBA00022989"/>
    </source>
</evidence>
<comment type="subcellular location">
    <subcellularLocation>
        <location evidence="1">Membrane</location>
        <topology evidence="1">Multi-pass membrane protein</topology>
    </subcellularLocation>
</comment>
<dbReference type="AlphaFoldDB" id="A0A194XB54"/>
<proteinExistence type="predicted"/>
<evidence type="ECO:0000259" key="8">
    <source>
        <dbReference type="PROSITE" id="PS50850"/>
    </source>
</evidence>
<dbReference type="SUPFAM" id="SSF103473">
    <property type="entry name" value="MFS general substrate transporter"/>
    <property type="match status" value="1"/>
</dbReference>
<dbReference type="OrthoDB" id="440553at2759"/>
<dbReference type="FunFam" id="1.20.1250.20:FF:000172">
    <property type="entry name" value="MFS multidrug resistance transporter"/>
    <property type="match status" value="1"/>
</dbReference>
<keyword evidence="4 7" id="KW-1133">Transmembrane helix</keyword>
<dbReference type="InParanoid" id="A0A194XB54"/>
<dbReference type="FunCoup" id="A0A194XB54">
    <property type="interactions" value="110"/>
</dbReference>
<keyword evidence="3 7" id="KW-0812">Transmembrane</keyword>
<accession>A0A194XB54</accession>
<gene>
    <name evidence="9" type="ORF">LY89DRAFT_684457</name>
</gene>
<feature type="transmembrane region" description="Helical" evidence="7">
    <location>
        <begin position="362"/>
        <end position="383"/>
    </location>
</feature>
<dbReference type="GO" id="GO:0140115">
    <property type="term" value="P:export across plasma membrane"/>
    <property type="evidence" value="ECO:0007669"/>
    <property type="project" value="UniProtKB-ARBA"/>
</dbReference>